<evidence type="ECO:0000313" key="2">
    <source>
        <dbReference type="EMBL" id="KAK2571602.1"/>
    </source>
</evidence>
<feature type="region of interest" description="Disordered" evidence="1">
    <location>
        <begin position="1"/>
        <end position="60"/>
    </location>
</feature>
<keyword evidence="3" id="KW-1185">Reference proteome</keyword>
<sequence length="60" mass="7169">METSRTQRKLLGELSETLRRSLSRETSRKQPVTSKMFKDGKDTELFRRRGKEWKEKPDQA</sequence>
<reference evidence="2" key="2">
    <citation type="journal article" date="2023" name="Science">
        <title>Genomic signatures of disease resistance in endangered staghorn corals.</title>
        <authorList>
            <person name="Vollmer S.V."/>
            <person name="Selwyn J.D."/>
            <person name="Despard B.A."/>
            <person name="Roesel C.L."/>
        </authorList>
    </citation>
    <scope>NUCLEOTIDE SEQUENCE</scope>
    <source>
        <strain evidence="2">K2</strain>
    </source>
</reference>
<name>A0AAD9R245_ACRCE</name>
<evidence type="ECO:0000313" key="3">
    <source>
        <dbReference type="Proteomes" id="UP001249851"/>
    </source>
</evidence>
<dbReference type="EMBL" id="JARQWQ010000005">
    <property type="protein sequence ID" value="KAK2571602.1"/>
    <property type="molecule type" value="Genomic_DNA"/>
</dbReference>
<comment type="caution">
    <text evidence="2">The sequence shown here is derived from an EMBL/GenBank/DDBJ whole genome shotgun (WGS) entry which is preliminary data.</text>
</comment>
<feature type="compositionally biased region" description="Basic and acidic residues" evidence="1">
    <location>
        <begin position="16"/>
        <end position="28"/>
    </location>
</feature>
<dbReference type="AlphaFoldDB" id="A0AAD9R245"/>
<feature type="compositionally biased region" description="Basic and acidic residues" evidence="1">
    <location>
        <begin position="36"/>
        <end position="60"/>
    </location>
</feature>
<gene>
    <name evidence="2" type="ORF">P5673_002963</name>
</gene>
<accession>A0AAD9R245</accession>
<reference evidence="2" key="1">
    <citation type="journal article" date="2023" name="G3 (Bethesda)">
        <title>Whole genome assembly and annotation of the endangered Caribbean coral Acropora cervicornis.</title>
        <authorList>
            <person name="Selwyn J.D."/>
            <person name="Vollmer S.V."/>
        </authorList>
    </citation>
    <scope>NUCLEOTIDE SEQUENCE</scope>
    <source>
        <strain evidence="2">K2</strain>
    </source>
</reference>
<evidence type="ECO:0000256" key="1">
    <source>
        <dbReference type="SAM" id="MobiDB-lite"/>
    </source>
</evidence>
<proteinExistence type="predicted"/>
<dbReference type="Proteomes" id="UP001249851">
    <property type="component" value="Unassembled WGS sequence"/>
</dbReference>
<organism evidence="2 3">
    <name type="scientific">Acropora cervicornis</name>
    <name type="common">Staghorn coral</name>
    <dbReference type="NCBI Taxonomy" id="6130"/>
    <lineage>
        <taxon>Eukaryota</taxon>
        <taxon>Metazoa</taxon>
        <taxon>Cnidaria</taxon>
        <taxon>Anthozoa</taxon>
        <taxon>Hexacorallia</taxon>
        <taxon>Scleractinia</taxon>
        <taxon>Astrocoeniina</taxon>
        <taxon>Acroporidae</taxon>
        <taxon>Acropora</taxon>
    </lineage>
</organism>
<protein>
    <submittedName>
        <fullName evidence="2">Uncharacterized protein</fullName>
    </submittedName>
</protein>